<keyword evidence="9" id="KW-0675">Receptor</keyword>
<dbReference type="AlphaFoldDB" id="A0A8M1KJ49"/>
<dbReference type="OrthoDB" id="529367at2759"/>
<feature type="transmembrane region" description="Helical" evidence="7">
    <location>
        <begin position="118"/>
        <end position="139"/>
    </location>
</feature>
<comment type="similarity">
    <text evidence="2">Belongs to the ADIPOR family.</text>
</comment>
<feature type="binding site" evidence="6">
    <location>
        <position position="276"/>
    </location>
    <ligand>
        <name>Zn(2+)</name>
        <dbReference type="ChEBI" id="CHEBI:29105"/>
    </ligand>
</feature>
<keyword evidence="5 7" id="KW-0472">Membrane</keyword>
<dbReference type="Pfam" id="PF03006">
    <property type="entry name" value="HlyIII"/>
    <property type="match status" value="1"/>
</dbReference>
<evidence type="ECO:0000256" key="6">
    <source>
        <dbReference type="PIRSR" id="PIRSR604254-1"/>
    </source>
</evidence>
<feature type="transmembrane region" description="Helical" evidence="7">
    <location>
        <begin position="86"/>
        <end position="106"/>
    </location>
</feature>
<dbReference type="Proteomes" id="UP000515152">
    <property type="component" value="Unplaced"/>
</dbReference>
<dbReference type="GeneID" id="122131766"/>
<gene>
    <name evidence="9" type="primary">paqr5a</name>
</gene>
<sequence length="368" mass="41333">MLNLIKLPHVLTINQVPKVFHEDGIISGYRPPYSSAKDCALSVFQPTNETLNIWTHFLPAWFFLWKLLMVALAMEEGERSLYSWPLLVYLASCCVYPLASSCAHTFSSMSVRARHVCFFFDYGAISLYSLGSAVVYSSYTFPQKWVNSTFHHWYVSIAVLNSFVCTALACCSRLGLPFLHYSADTIKGLPDYQVAKLTKPLRILAFALPYVYDNIPLFYRLFVCVGEGCTDNEANGVHHQHIALAFLTGFLFATRLPERLAPGSFDYIGNSHQLFHVFAITATVVQIKAIELDMVLRQTWLLAHSPPITFTNTVGVTLVSVAANLCVICIFSHALFSTTKNRDKDNKLSDIIKGYDSCSTRSAFCCHR</sequence>
<proteinExistence type="inferred from homology"/>
<feature type="transmembrane region" description="Helical" evidence="7">
    <location>
        <begin position="310"/>
        <end position="336"/>
    </location>
</feature>
<feature type="transmembrane region" description="Helical" evidence="7">
    <location>
        <begin position="151"/>
        <end position="171"/>
    </location>
</feature>
<keyword evidence="3 7" id="KW-0812">Transmembrane</keyword>
<keyword evidence="4 7" id="KW-1133">Transmembrane helix</keyword>
<reference evidence="9" key="1">
    <citation type="submission" date="2025-08" db="UniProtKB">
        <authorList>
            <consortium name="RefSeq"/>
        </authorList>
    </citation>
    <scope>IDENTIFICATION</scope>
</reference>
<dbReference type="GO" id="GO:0046872">
    <property type="term" value="F:metal ion binding"/>
    <property type="evidence" value="ECO:0007669"/>
    <property type="project" value="UniProtKB-KW"/>
</dbReference>
<organism evidence="8 9">
    <name type="scientific">Clupea harengus</name>
    <name type="common">Atlantic herring</name>
    <dbReference type="NCBI Taxonomy" id="7950"/>
    <lineage>
        <taxon>Eukaryota</taxon>
        <taxon>Metazoa</taxon>
        <taxon>Chordata</taxon>
        <taxon>Craniata</taxon>
        <taxon>Vertebrata</taxon>
        <taxon>Euteleostomi</taxon>
        <taxon>Actinopterygii</taxon>
        <taxon>Neopterygii</taxon>
        <taxon>Teleostei</taxon>
        <taxon>Clupei</taxon>
        <taxon>Clupeiformes</taxon>
        <taxon>Clupeoidei</taxon>
        <taxon>Clupeidae</taxon>
        <taxon>Clupea</taxon>
    </lineage>
</organism>
<evidence type="ECO:0000256" key="2">
    <source>
        <dbReference type="ARBA" id="ARBA00007018"/>
    </source>
</evidence>
<dbReference type="InterPro" id="IPR004254">
    <property type="entry name" value="AdipoR/HlyIII-related"/>
</dbReference>
<feature type="transmembrane region" description="Helical" evidence="7">
    <location>
        <begin position="53"/>
        <end position="74"/>
    </location>
</feature>
<name>A0A8M1KJ49_CLUHA</name>
<dbReference type="RefSeq" id="XP_042562368.1">
    <property type="nucleotide sequence ID" value="XM_042706434.1"/>
</dbReference>
<evidence type="ECO:0000313" key="8">
    <source>
        <dbReference type="Proteomes" id="UP000515152"/>
    </source>
</evidence>
<evidence type="ECO:0000313" key="9">
    <source>
        <dbReference type="RefSeq" id="XP_042562368.1"/>
    </source>
</evidence>
<keyword evidence="6" id="KW-0862">Zinc</keyword>
<comment type="subcellular location">
    <subcellularLocation>
        <location evidence="1">Membrane</location>
        <topology evidence="1">Multi-pass membrane protein</topology>
    </subcellularLocation>
</comment>
<keyword evidence="6" id="KW-0479">Metal-binding</keyword>
<keyword evidence="8" id="KW-1185">Reference proteome</keyword>
<accession>A0A8M1KJ49</accession>
<dbReference type="CTD" id="393156"/>
<evidence type="ECO:0000256" key="1">
    <source>
        <dbReference type="ARBA" id="ARBA00004141"/>
    </source>
</evidence>
<dbReference type="PANTHER" id="PTHR20855:SF38">
    <property type="entry name" value="MEMBRANE PROGESTIN RECEPTOR GAMMA"/>
    <property type="match status" value="1"/>
</dbReference>
<evidence type="ECO:0000256" key="3">
    <source>
        <dbReference type="ARBA" id="ARBA00022692"/>
    </source>
</evidence>
<evidence type="ECO:0000256" key="7">
    <source>
        <dbReference type="SAM" id="Phobius"/>
    </source>
</evidence>
<dbReference type="KEGG" id="char:122131766"/>
<dbReference type="PANTHER" id="PTHR20855">
    <property type="entry name" value="ADIPOR/PROGESTIN RECEPTOR-RELATED"/>
    <property type="match status" value="1"/>
</dbReference>
<feature type="binding site" evidence="6">
    <location>
        <position position="272"/>
    </location>
    <ligand>
        <name>Zn(2+)</name>
        <dbReference type="ChEBI" id="CHEBI:29105"/>
    </ligand>
</feature>
<protein>
    <submittedName>
        <fullName evidence="9">Membrane progestin receptor gamma-A</fullName>
    </submittedName>
</protein>
<evidence type="ECO:0000256" key="5">
    <source>
        <dbReference type="ARBA" id="ARBA00023136"/>
    </source>
</evidence>
<feature type="binding site" evidence="6">
    <location>
        <position position="104"/>
    </location>
    <ligand>
        <name>Zn(2+)</name>
        <dbReference type="ChEBI" id="CHEBI:29105"/>
    </ligand>
</feature>
<evidence type="ECO:0000256" key="4">
    <source>
        <dbReference type="ARBA" id="ARBA00022989"/>
    </source>
</evidence>
<dbReference type="GO" id="GO:0038023">
    <property type="term" value="F:signaling receptor activity"/>
    <property type="evidence" value="ECO:0007669"/>
    <property type="project" value="TreeGrafter"/>
</dbReference>
<dbReference type="GO" id="GO:0016020">
    <property type="term" value="C:membrane"/>
    <property type="evidence" value="ECO:0007669"/>
    <property type="project" value="UniProtKB-SubCell"/>
</dbReference>